<keyword evidence="1" id="KW-0472">Membrane</keyword>
<keyword evidence="1" id="KW-1133">Transmembrane helix</keyword>
<reference evidence="2" key="1">
    <citation type="submission" date="2018-02" db="EMBL/GenBank/DDBJ databases">
        <title>Rhizophora mucronata_Transcriptome.</title>
        <authorList>
            <person name="Meera S.P."/>
            <person name="Sreeshan A."/>
            <person name="Augustine A."/>
        </authorList>
    </citation>
    <scope>NUCLEOTIDE SEQUENCE</scope>
    <source>
        <tissue evidence="2">Leaf</tissue>
    </source>
</reference>
<dbReference type="EMBL" id="GGEC01091505">
    <property type="protein sequence ID" value="MBX71989.1"/>
    <property type="molecule type" value="Transcribed_RNA"/>
</dbReference>
<accession>A0A2P2QYB8</accession>
<protein>
    <submittedName>
        <fullName evidence="2">Uncharacterized protein</fullName>
    </submittedName>
</protein>
<evidence type="ECO:0000256" key="1">
    <source>
        <dbReference type="SAM" id="Phobius"/>
    </source>
</evidence>
<dbReference type="AlphaFoldDB" id="A0A2P2QYB8"/>
<sequence>MSFAKSNHCDCLARTFSAASLFHFLSLLASILWRLSSSPFLVHPGSILLGGFTHGWGLTTCG</sequence>
<evidence type="ECO:0000313" key="2">
    <source>
        <dbReference type="EMBL" id="MBX71989.1"/>
    </source>
</evidence>
<organism evidence="2">
    <name type="scientific">Rhizophora mucronata</name>
    <name type="common">Asiatic mangrove</name>
    <dbReference type="NCBI Taxonomy" id="61149"/>
    <lineage>
        <taxon>Eukaryota</taxon>
        <taxon>Viridiplantae</taxon>
        <taxon>Streptophyta</taxon>
        <taxon>Embryophyta</taxon>
        <taxon>Tracheophyta</taxon>
        <taxon>Spermatophyta</taxon>
        <taxon>Magnoliopsida</taxon>
        <taxon>eudicotyledons</taxon>
        <taxon>Gunneridae</taxon>
        <taxon>Pentapetalae</taxon>
        <taxon>rosids</taxon>
        <taxon>fabids</taxon>
        <taxon>Malpighiales</taxon>
        <taxon>Rhizophoraceae</taxon>
        <taxon>Rhizophora</taxon>
    </lineage>
</organism>
<proteinExistence type="predicted"/>
<name>A0A2P2QYB8_RHIMU</name>
<feature type="transmembrane region" description="Helical" evidence="1">
    <location>
        <begin position="12"/>
        <end position="33"/>
    </location>
</feature>
<keyword evidence="1" id="KW-0812">Transmembrane</keyword>